<dbReference type="SUPFAM" id="SSF159234">
    <property type="entry name" value="FomD-like"/>
    <property type="match status" value="1"/>
</dbReference>
<reference evidence="2 3" key="1">
    <citation type="journal article" date="2012" name="Stand. Genomic Sci.">
        <title>Complete genome sequence of the aerobic, heterotroph Marinithermus hydrothermalis type strain (T1(T)) from a deep-sea hydrothermal vent chimney.</title>
        <authorList>
            <person name="Copeland A."/>
            <person name="Gu W."/>
            <person name="Yasawong M."/>
            <person name="Lapidus A."/>
            <person name="Lucas S."/>
            <person name="Deshpande S."/>
            <person name="Pagani I."/>
            <person name="Tapia R."/>
            <person name="Cheng J.F."/>
            <person name="Goodwin L.A."/>
            <person name="Pitluck S."/>
            <person name="Liolios K."/>
            <person name="Ivanova N."/>
            <person name="Mavromatis K."/>
            <person name="Mikhailova N."/>
            <person name="Pati A."/>
            <person name="Chen A."/>
            <person name="Palaniappan K."/>
            <person name="Land M."/>
            <person name="Pan C."/>
            <person name="Brambilla E.M."/>
            <person name="Rohde M."/>
            <person name="Tindall B.J."/>
            <person name="Sikorski J."/>
            <person name="Goker M."/>
            <person name="Detter J.C."/>
            <person name="Bristow J."/>
            <person name="Eisen J.A."/>
            <person name="Markowitz V."/>
            <person name="Hugenholtz P."/>
            <person name="Kyrpides N.C."/>
            <person name="Klenk H.P."/>
            <person name="Woyke T."/>
        </authorList>
    </citation>
    <scope>NUCLEOTIDE SEQUENCE [LARGE SCALE GENOMIC DNA]</scope>
    <source>
        <strain evidence="3">DSM 14884 / JCM 11576 / T1</strain>
    </source>
</reference>
<evidence type="ECO:0000259" key="1">
    <source>
        <dbReference type="Pfam" id="PF04167"/>
    </source>
</evidence>
<gene>
    <name evidence="2" type="ordered locus">Marky_1696</name>
</gene>
<dbReference type="InterPro" id="IPR007295">
    <property type="entry name" value="DUF402"/>
</dbReference>
<dbReference type="Gene3D" id="2.40.380.10">
    <property type="entry name" value="FomD-like"/>
    <property type="match status" value="1"/>
</dbReference>
<dbReference type="Proteomes" id="UP000007030">
    <property type="component" value="Chromosome"/>
</dbReference>
<dbReference type="AlphaFoldDB" id="F2NMP7"/>
<dbReference type="Pfam" id="PF04167">
    <property type="entry name" value="DUF402"/>
    <property type="match status" value="1"/>
</dbReference>
<dbReference type="KEGG" id="mhd:Marky_1696"/>
<dbReference type="InterPro" id="IPR035930">
    <property type="entry name" value="FomD-like_sf"/>
</dbReference>
<sequence length="193" mass="22555">MLEGVRGRHAGRALRFGTLQGMRYRVGETVRVEFYKYPEEALHYWWEAEVVEVRPEGVLTRMPVGSLFHHEARGRVYRLDHTAYVAFFPGRWYSGGPDLDAMGRVLEYYWNVQTPPNLEAGRIWQYDLDLDVRCRADHACRVWDRAEFEARKPHYPAVWAAQAEAAIPAVLAHVRTGRWPVRPPEAPRPWMPR</sequence>
<proteinExistence type="predicted"/>
<dbReference type="eggNOG" id="COG3557">
    <property type="taxonomic scope" value="Bacteria"/>
</dbReference>
<protein>
    <recommendedName>
        <fullName evidence="1">DUF402 domain-containing protein</fullName>
    </recommendedName>
</protein>
<dbReference type="HOGENOM" id="CLU_1554574_0_0_0"/>
<dbReference type="EMBL" id="CP002630">
    <property type="protein sequence ID" value="AEB12431.1"/>
    <property type="molecule type" value="Genomic_DNA"/>
</dbReference>
<evidence type="ECO:0000313" key="3">
    <source>
        <dbReference type="Proteomes" id="UP000007030"/>
    </source>
</evidence>
<accession>F2NMP7</accession>
<dbReference type="STRING" id="869210.Marky_1696"/>
<evidence type="ECO:0000313" key="2">
    <source>
        <dbReference type="EMBL" id="AEB12431.1"/>
    </source>
</evidence>
<name>F2NMP7_MARHT</name>
<feature type="domain" description="DUF402" evidence="1">
    <location>
        <begin position="41"/>
        <end position="178"/>
    </location>
</feature>
<organism evidence="2 3">
    <name type="scientific">Marinithermus hydrothermalis (strain DSM 14884 / JCM 11576 / T1)</name>
    <dbReference type="NCBI Taxonomy" id="869210"/>
    <lineage>
        <taxon>Bacteria</taxon>
        <taxon>Thermotogati</taxon>
        <taxon>Deinococcota</taxon>
        <taxon>Deinococci</taxon>
        <taxon>Thermales</taxon>
        <taxon>Thermaceae</taxon>
        <taxon>Marinithermus</taxon>
    </lineage>
</organism>
<keyword evidence="3" id="KW-1185">Reference proteome</keyword>